<evidence type="ECO:0000313" key="4">
    <source>
        <dbReference type="Proteomes" id="UP000565262"/>
    </source>
</evidence>
<proteinExistence type="predicted"/>
<dbReference type="PANTHER" id="PTHR33525:SF3">
    <property type="entry name" value="RIBONUCLEASE Y"/>
    <property type="match status" value="1"/>
</dbReference>
<name>A0A839ITH1_9GAMM</name>
<dbReference type="SUPFAM" id="SSF109604">
    <property type="entry name" value="HD-domain/PDEase-like"/>
    <property type="match status" value="1"/>
</dbReference>
<dbReference type="SUPFAM" id="SSF51206">
    <property type="entry name" value="cAMP-binding domain-like"/>
    <property type="match status" value="1"/>
</dbReference>
<evidence type="ECO:0000259" key="1">
    <source>
        <dbReference type="PROSITE" id="PS50042"/>
    </source>
</evidence>
<dbReference type="InterPro" id="IPR014710">
    <property type="entry name" value="RmlC-like_jellyroll"/>
</dbReference>
<reference evidence="3 4" key="1">
    <citation type="submission" date="2020-08" db="EMBL/GenBank/DDBJ databases">
        <title>Oceanospirillum sp. nov. isolated from marine sediment.</title>
        <authorList>
            <person name="Ji X."/>
        </authorList>
    </citation>
    <scope>NUCLEOTIDE SEQUENCE [LARGE SCALE GENOMIC DNA]</scope>
    <source>
        <strain evidence="3 4">D5</strain>
    </source>
</reference>
<dbReference type="CDD" id="cd00038">
    <property type="entry name" value="CAP_ED"/>
    <property type="match status" value="1"/>
</dbReference>
<feature type="domain" description="HDOD" evidence="2">
    <location>
        <begin position="151"/>
        <end position="338"/>
    </location>
</feature>
<dbReference type="InterPro" id="IPR052340">
    <property type="entry name" value="RNase_Y/CdgJ"/>
</dbReference>
<evidence type="ECO:0000313" key="3">
    <source>
        <dbReference type="EMBL" id="MBB1487942.1"/>
    </source>
</evidence>
<feature type="domain" description="Cyclic nucleotide-binding" evidence="1">
    <location>
        <begin position="16"/>
        <end position="113"/>
    </location>
</feature>
<sequence>MNTPNISPERLAIYTPFSRLADEQRILLSHQLMMHTAFPGEILSRIGDNSQDECFLLTGSVSIKGPDTEEIIVSAGDSRSRYSLLSLKPSHVSVTARTDTEYFTINADLLQSLQSENITGDFNNPELLAGSDSHPVVLEFYKSLMNNRLELPSLPEVSRQISQVIVDEQLDLDTIAALISVDAALTARLMRLANSPVYRGRSTVNHLADAINRLGMNTTRHLVLALSLKQQNTSSHPWVKQQLLRSWKQSIQLGAVCFVLARQCTGIPPEEAMLAGLLHNIGELPLLNFAAGYQQLRKDPGYLEQVLTEARGQAGAMILHRWNLPIPLVTAVQHTDIWFYEPNDTRPTLADILILARLHCLSASEQHPTLPSIDQVPAFHKISPGALSKQMTLQILDDAREQITEVRNLLNR</sequence>
<dbReference type="AlphaFoldDB" id="A0A839ITH1"/>
<dbReference type="EMBL" id="JACJFM010000021">
    <property type="protein sequence ID" value="MBB1487942.1"/>
    <property type="molecule type" value="Genomic_DNA"/>
</dbReference>
<dbReference type="InterPro" id="IPR018490">
    <property type="entry name" value="cNMP-bd_dom_sf"/>
</dbReference>
<dbReference type="Gene3D" id="2.60.120.10">
    <property type="entry name" value="Jelly Rolls"/>
    <property type="match status" value="1"/>
</dbReference>
<keyword evidence="4" id="KW-1185">Reference proteome</keyword>
<dbReference type="PANTHER" id="PTHR33525">
    <property type="match status" value="1"/>
</dbReference>
<accession>A0A839ITH1</accession>
<dbReference type="PROSITE" id="PS51833">
    <property type="entry name" value="HDOD"/>
    <property type="match status" value="1"/>
</dbReference>
<dbReference type="PROSITE" id="PS50042">
    <property type="entry name" value="CNMP_BINDING_3"/>
    <property type="match status" value="1"/>
</dbReference>
<comment type="caution">
    <text evidence="3">The sequence shown here is derived from an EMBL/GenBank/DDBJ whole genome shotgun (WGS) entry which is preliminary data.</text>
</comment>
<dbReference type="InterPro" id="IPR013976">
    <property type="entry name" value="HDOD"/>
</dbReference>
<gene>
    <name evidence="3" type="ORF">H4O21_15150</name>
</gene>
<evidence type="ECO:0000259" key="2">
    <source>
        <dbReference type="PROSITE" id="PS51833"/>
    </source>
</evidence>
<dbReference type="RefSeq" id="WP_182809721.1">
    <property type="nucleotide sequence ID" value="NZ_JACJFM010000021.1"/>
</dbReference>
<protein>
    <submittedName>
        <fullName evidence="3">HDOD domain-containing protein</fullName>
    </submittedName>
</protein>
<dbReference type="Pfam" id="PF08668">
    <property type="entry name" value="HDOD"/>
    <property type="match status" value="1"/>
</dbReference>
<dbReference type="Proteomes" id="UP000565262">
    <property type="component" value="Unassembled WGS sequence"/>
</dbReference>
<dbReference type="InterPro" id="IPR000595">
    <property type="entry name" value="cNMP-bd_dom"/>
</dbReference>
<organism evidence="3 4">
    <name type="scientific">Oceanospirillum sediminis</name>
    <dbReference type="NCBI Taxonomy" id="2760088"/>
    <lineage>
        <taxon>Bacteria</taxon>
        <taxon>Pseudomonadati</taxon>
        <taxon>Pseudomonadota</taxon>
        <taxon>Gammaproteobacteria</taxon>
        <taxon>Oceanospirillales</taxon>
        <taxon>Oceanospirillaceae</taxon>
        <taxon>Oceanospirillum</taxon>
    </lineage>
</organism>
<dbReference type="Gene3D" id="1.10.3210.10">
    <property type="entry name" value="Hypothetical protein af1432"/>
    <property type="match status" value="1"/>
</dbReference>